<dbReference type="InterPro" id="IPR009000">
    <property type="entry name" value="Transl_B-barrel_sf"/>
</dbReference>
<evidence type="ECO:0000256" key="3">
    <source>
        <dbReference type="ARBA" id="ARBA00022540"/>
    </source>
</evidence>
<evidence type="ECO:0000259" key="9">
    <source>
        <dbReference type="Pfam" id="PF11987"/>
    </source>
</evidence>
<dbReference type="PROSITE" id="PS01176">
    <property type="entry name" value="IF2"/>
    <property type="match status" value="1"/>
</dbReference>
<evidence type="ECO:0000259" key="8">
    <source>
        <dbReference type="Pfam" id="PF03144"/>
    </source>
</evidence>
<dbReference type="Pfam" id="PF03144">
    <property type="entry name" value="GTP_EFTU_D2"/>
    <property type="match status" value="1"/>
</dbReference>
<feature type="domain" description="Translation initiation factor IF- 2" evidence="9">
    <location>
        <begin position="126"/>
        <end position="233"/>
    </location>
</feature>
<dbReference type="InterPro" id="IPR004161">
    <property type="entry name" value="EFTu-like_2"/>
</dbReference>
<organism evidence="11">
    <name type="scientific">hydrothermal vent metagenome</name>
    <dbReference type="NCBI Taxonomy" id="652676"/>
    <lineage>
        <taxon>unclassified sequences</taxon>
        <taxon>metagenomes</taxon>
        <taxon>ecological metagenomes</taxon>
    </lineage>
</organism>
<dbReference type="FunFam" id="2.40.30.10:FF:000054">
    <property type="entry name" value="Translation initiation factor IF-2"/>
    <property type="match status" value="1"/>
</dbReference>
<feature type="domain" description="Translation elongation factor EFTu-like" evidence="8">
    <location>
        <begin position="264"/>
        <end position="331"/>
    </location>
</feature>
<dbReference type="FunFam" id="3.40.50.10050:FF:000001">
    <property type="entry name" value="Translation initiation factor IF-2"/>
    <property type="match status" value="1"/>
</dbReference>
<sequence length="342" mass="36767">MSLVAEVEELTANPKAPAVGTVIEAQLEVGRGPVATVIVQRGTLKKGDAIVAGPVAGRVRAMFDDAGNQLKEAGPSSPVVVMGWDDIPTAGDMFEVAKNERTARKMAQAKVDEIRASELTVPTATDRLGMLIEQIRTQDHSELRLIVKTDTHGSLEAIKDSVGKISRDDGYVTIVHSGVGGITTNDVALAEASGAIIYGFNARPDASARAAAKKAAIDIRTFSIIYELLDDVESLLVGELTPEEIENFLGVAEVRQVFRAPRLGMVAGSYVTEGSINRNARVRLVRDGVVVYDGRIVSLRRFKDDVQTVATGYECGIGLANFRDIKEGDTIESYEVREIART</sequence>
<dbReference type="AlphaFoldDB" id="A0A3B0SDH3"/>
<dbReference type="FunFam" id="2.40.30.10:FF:000008">
    <property type="entry name" value="Translation initiation factor IF-2"/>
    <property type="match status" value="1"/>
</dbReference>
<dbReference type="Gene3D" id="3.40.50.10050">
    <property type="entry name" value="Translation initiation factor IF- 2, domain 3"/>
    <property type="match status" value="1"/>
</dbReference>
<protein>
    <submittedName>
        <fullName evidence="11">Translation initiation factor 2</fullName>
    </submittedName>
</protein>
<evidence type="ECO:0000313" key="11">
    <source>
        <dbReference type="EMBL" id="VAV94393.1"/>
    </source>
</evidence>
<evidence type="ECO:0000256" key="5">
    <source>
        <dbReference type="ARBA" id="ARBA00022917"/>
    </source>
</evidence>
<evidence type="ECO:0000256" key="4">
    <source>
        <dbReference type="ARBA" id="ARBA00022741"/>
    </source>
</evidence>
<accession>A0A3B0SDH3</accession>
<dbReference type="SUPFAM" id="SSF52156">
    <property type="entry name" value="Initiation factor IF2/eIF5b, domain 3"/>
    <property type="match status" value="1"/>
</dbReference>
<dbReference type="InterPro" id="IPR015760">
    <property type="entry name" value="TIF_IF2"/>
</dbReference>
<evidence type="ECO:0000256" key="6">
    <source>
        <dbReference type="ARBA" id="ARBA00023134"/>
    </source>
</evidence>
<dbReference type="GO" id="GO:0005829">
    <property type="term" value="C:cytosol"/>
    <property type="evidence" value="ECO:0007669"/>
    <property type="project" value="TreeGrafter"/>
</dbReference>
<dbReference type="InterPro" id="IPR023115">
    <property type="entry name" value="TIF_IF2_dom3"/>
</dbReference>
<evidence type="ECO:0000256" key="1">
    <source>
        <dbReference type="ARBA" id="ARBA00004496"/>
    </source>
</evidence>
<dbReference type="InterPro" id="IPR044145">
    <property type="entry name" value="IF2_II"/>
</dbReference>
<dbReference type="Pfam" id="PF22042">
    <property type="entry name" value="EF-G_D2"/>
    <property type="match status" value="1"/>
</dbReference>
<dbReference type="Pfam" id="PF11987">
    <property type="entry name" value="IF-2"/>
    <property type="match status" value="1"/>
</dbReference>
<comment type="subcellular location">
    <subcellularLocation>
        <location evidence="1">Cytoplasm</location>
    </subcellularLocation>
</comment>
<evidence type="ECO:0000256" key="2">
    <source>
        <dbReference type="ARBA" id="ARBA00007733"/>
    </source>
</evidence>
<reference evidence="11" key="1">
    <citation type="submission" date="2018-06" db="EMBL/GenBank/DDBJ databases">
        <authorList>
            <person name="Zhirakovskaya E."/>
        </authorList>
    </citation>
    <scope>NUCLEOTIDE SEQUENCE</scope>
</reference>
<dbReference type="CDD" id="cd03692">
    <property type="entry name" value="mtIF2_IVc"/>
    <property type="match status" value="1"/>
</dbReference>
<dbReference type="EMBL" id="UOEI01000125">
    <property type="protein sequence ID" value="VAV94393.1"/>
    <property type="molecule type" value="Genomic_DNA"/>
</dbReference>
<dbReference type="PANTHER" id="PTHR43381">
    <property type="entry name" value="TRANSLATION INITIATION FACTOR IF-2-RELATED"/>
    <property type="match status" value="1"/>
</dbReference>
<dbReference type="CDD" id="cd03702">
    <property type="entry name" value="IF2_mtIF2_II"/>
    <property type="match status" value="1"/>
</dbReference>
<evidence type="ECO:0000256" key="7">
    <source>
        <dbReference type="ARBA" id="ARBA00025162"/>
    </source>
</evidence>
<name>A0A3B0SDH3_9ZZZZ</name>
<comment type="function">
    <text evidence="7">One of the essential components for the initiation of protein synthesis. Protects formylmethionyl-tRNA from spontaneous hydrolysis and promotes its binding to the 30S ribosomal subunits. Also involved in the hydrolysis of GTP during the formation of the 70S ribosomal complex.</text>
</comment>
<dbReference type="SUPFAM" id="SSF50447">
    <property type="entry name" value="Translation proteins"/>
    <property type="match status" value="2"/>
</dbReference>
<dbReference type="PANTHER" id="PTHR43381:SF5">
    <property type="entry name" value="TR-TYPE G DOMAIN-CONTAINING PROTEIN"/>
    <property type="match status" value="1"/>
</dbReference>
<dbReference type="InterPro" id="IPR053905">
    <property type="entry name" value="EF-G-like_DII"/>
</dbReference>
<evidence type="ECO:0000259" key="10">
    <source>
        <dbReference type="Pfam" id="PF22042"/>
    </source>
</evidence>
<keyword evidence="6" id="KW-0342">GTP-binding</keyword>
<comment type="similarity">
    <text evidence="2">Belongs to the TRAFAC class translation factor GTPase superfamily. Classic translation factor GTPase family. IF-2 subfamily.</text>
</comment>
<keyword evidence="4" id="KW-0547">Nucleotide-binding</keyword>
<keyword evidence="3 11" id="KW-0396">Initiation factor</keyword>
<dbReference type="InterPro" id="IPR000178">
    <property type="entry name" value="TF_IF2_bacterial-like"/>
</dbReference>
<dbReference type="Gene3D" id="2.40.30.10">
    <property type="entry name" value="Translation factors"/>
    <property type="match status" value="2"/>
</dbReference>
<gene>
    <name evidence="11" type="ORF">MNBD_ACTINO01-902</name>
</gene>
<dbReference type="GO" id="GO:0003924">
    <property type="term" value="F:GTPase activity"/>
    <property type="evidence" value="ECO:0007669"/>
    <property type="project" value="InterPro"/>
</dbReference>
<feature type="domain" description="Elongation factor G-like" evidence="10">
    <location>
        <begin position="17"/>
        <end position="96"/>
    </location>
</feature>
<proteinExistence type="inferred from homology"/>
<dbReference type="GO" id="GO:0005525">
    <property type="term" value="F:GTP binding"/>
    <property type="evidence" value="ECO:0007669"/>
    <property type="project" value="UniProtKB-KW"/>
</dbReference>
<dbReference type="InterPro" id="IPR036925">
    <property type="entry name" value="TIF_IF2_dom3_sf"/>
</dbReference>
<dbReference type="GO" id="GO:0003743">
    <property type="term" value="F:translation initiation factor activity"/>
    <property type="evidence" value="ECO:0007669"/>
    <property type="project" value="UniProtKB-KW"/>
</dbReference>
<keyword evidence="5" id="KW-0648">Protein biosynthesis</keyword>